<evidence type="ECO:0000256" key="2">
    <source>
        <dbReference type="ARBA" id="ARBA00004569"/>
    </source>
</evidence>
<dbReference type="CTD" id="4976"/>
<keyword evidence="22" id="KW-1185">Reference proteome</keyword>
<evidence type="ECO:0000256" key="13">
    <source>
        <dbReference type="ARBA" id="ARBA00023128"/>
    </source>
</evidence>
<keyword evidence="10" id="KW-1133">Transmembrane helix</keyword>
<evidence type="ECO:0000313" key="22">
    <source>
        <dbReference type="Proteomes" id="UP001652620"/>
    </source>
</evidence>
<evidence type="ECO:0000256" key="10">
    <source>
        <dbReference type="ARBA" id="ARBA00022989"/>
    </source>
</evidence>
<feature type="domain" description="Dynamin-type G" evidence="20">
    <location>
        <begin position="255"/>
        <end position="531"/>
    </location>
</feature>
<dbReference type="GO" id="GO:0006915">
    <property type="term" value="P:apoptotic process"/>
    <property type="evidence" value="ECO:0007669"/>
    <property type="project" value="UniProtKB-KW"/>
</dbReference>
<dbReference type="RefSeq" id="XP_011202129.1">
    <property type="nucleotide sequence ID" value="XM_011203827.3"/>
</dbReference>
<proteinExistence type="predicted"/>
<dbReference type="EC" id="3.6.5.5" evidence="3"/>
<dbReference type="PANTHER" id="PTHR11566">
    <property type="entry name" value="DYNAMIN"/>
    <property type="match status" value="1"/>
</dbReference>
<evidence type="ECO:0000256" key="18">
    <source>
        <dbReference type="ARBA" id="ARBA00048040"/>
    </source>
</evidence>
<keyword evidence="9" id="KW-0809">Transit peptide</keyword>
<dbReference type="Pfam" id="PF19434">
    <property type="entry name" value="OPA1_C"/>
    <property type="match status" value="1"/>
</dbReference>
<dbReference type="SUPFAM" id="SSF52540">
    <property type="entry name" value="P-loop containing nucleoside triphosphate hydrolases"/>
    <property type="match status" value="1"/>
</dbReference>
<keyword evidence="15" id="KW-0472">Membrane</keyword>
<dbReference type="InterPro" id="IPR022812">
    <property type="entry name" value="Dynamin"/>
</dbReference>
<name>A0A034W9G1_BACDO</name>
<keyword evidence="6" id="KW-0547">Nucleotide-binding</keyword>
<dbReference type="GO" id="GO:0016559">
    <property type="term" value="P:peroxisome fission"/>
    <property type="evidence" value="ECO:0007669"/>
    <property type="project" value="TreeGrafter"/>
</dbReference>
<keyword evidence="14" id="KW-0342">GTP-binding</keyword>
<reference evidence="23" key="2">
    <citation type="submission" date="2025-04" db="UniProtKB">
        <authorList>
            <consortium name="RefSeq"/>
        </authorList>
    </citation>
    <scope>IDENTIFICATION</scope>
    <source>
        <strain evidence="23">Punador</strain>
    </source>
</reference>
<dbReference type="GO" id="GO:0008053">
    <property type="term" value="P:mitochondrial fusion"/>
    <property type="evidence" value="ECO:0007669"/>
    <property type="project" value="TreeGrafter"/>
</dbReference>
<dbReference type="GO" id="GO:0003924">
    <property type="term" value="F:GTPase activity"/>
    <property type="evidence" value="ECO:0007669"/>
    <property type="project" value="InterPro"/>
</dbReference>
<dbReference type="PROSITE" id="PS51718">
    <property type="entry name" value="G_DYNAMIN_2"/>
    <property type="match status" value="1"/>
</dbReference>
<dbReference type="CDD" id="cd08771">
    <property type="entry name" value="DLP_1"/>
    <property type="match status" value="1"/>
</dbReference>
<evidence type="ECO:0000256" key="12">
    <source>
        <dbReference type="ARBA" id="ARBA00023121"/>
    </source>
</evidence>
<dbReference type="PANTHER" id="PTHR11566:SF67">
    <property type="entry name" value="DYNAMIN-LIKE 120 KDA PROTEIN, MITOCHONDRIAL"/>
    <property type="match status" value="1"/>
</dbReference>
<dbReference type="GO" id="GO:0005758">
    <property type="term" value="C:mitochondrial intermembrane space"/>
    <property type="evidence" value="ECO:0007669"/>
    <property type="project" value="UniProtKB-SubCell"/>
</dbReference>
<sequence>MLRLAFTKSHVGTTQRTTYLCTKVICSNHSTLCNKSVRRQTYDEYGRPQSKRGPGDFLYPQSYGRYGWYVPPTRKYGMLVVRILRGALKLRYIVLGGAIGGGVSLSKKYEEWKDGLPDMKWLEDVLPQGERWNNFSRKLMDVGSVMKEVVQIAKDDIKSKASVSALGLSNDDSRKKYENLQTQVETLQTEIMNVQIKYQKELEKMERENRELRQQYLILKANKKTTAKKIKKSLIDMYSEVLDELSGYDTSYSMADHLPRVVVVGDQSSGKTSVLESIAKARIFPRGSGEMMTRAPVKVTLAEGPYHVAQFRDSDREYDLNKESDLSELRREVELRMRASVRGGKTVSNEVISMTVKGPGLQRMVLVDLPGIISTMTVDMAADTKDSIHQMTKHYMSNPNAIILCIQDGSVDAERSNVTDLVMQCDPLGRRTIFVLTKVDLAEELADPDRIRKILSGKLFPMKALGYYAVVTGRGRKDDSIDAIRQYEEDFFKNSKLFHRRGVIMPHQVTSRNLSLAVSDRFWKMVRETIEQQADAFKATRFNLETEWKNNFPRLRESGRDELFDKAKGEILDEVITLSQISAKKWEEALTEKLWDKLSNYVFENIYLPAAQSDSFNTMVDIKLRQWAEQALPAKSVEAGWEALQNEFIYLMEKAKKSPDHDDIFDNLKGAVVDEAIRRHSWEDKAIDMLRVIQLNTLEDRFVHDKTEWDQAVKFLETSVKAKLTHTEETLNEMLGPGQFTRITHWKSLTEDQSKRRCVKTELDKVLKNDDKHLPTLSYDELTTVRKNLQRDGIEVDTDYIRQTWFPIYRRHFLKQALNRANDCRKAYYLYSQQGAECEISCSDVVLFWRIQQVIKVTSNALRQQVINREARRLDKEIKEVLDEFSDDEEKKAQLLTGKRVTLAEELIKVRHIQEKLEEFINSLNQEK</sequence>
<evidence type="ECO:0000259" key="20">
    <source>
        <dbReference type="PROSITE" id="PS51718"/>
    </source>
</evidence>
<keyword evidence="4" id="KW-0812">Transmembrane</keyword>
<dbReference type="EMBL" id="GAKP01008192">
    <property type="protein sequence ID" value="JAC50760.1"/>
    <property type="molecule type" value="Transcribed_RNA"/>
</dbReference>
<evidence type="ECO:0000256" key="1">
    <source>
        <dbReference type="ARBA" id="ARBA00004434"/>
    </source>
</evidence>
<dbReference type="FunFam" id="3.40.50.300:FF:000171">
    <property type="entry name" value="Dynamin-like 120 kDa protein, mitochondrial"/>
    <property type="match status" value="1"/>
</dbReference>
<reference evidence="21" key="1">
    <citation type="journal article" date="2014" name="BMC Genomics">
        <title>Characterizing the developmental transcriptome of the oriental fruit fly, Bactrocera dorsalis (Diptera: Tephritidae) through comparative genomic analysis with Drosophila melanogaster utilizing modENCODE datasets.</title>
        <authorList>
            <person name="Geib S.M."/>
            <person name="Calla B."/>
            <person name="Hall B."/>
            <person name="Hou S."/>
            <person name="Manoukis N.C."/>
        </authorList>
    </citation>
    <scope>NUCLEOTIDE SEQUENCE</scope>
    <source>
        <strain evidence="21">Punador</strain>
    </source>
</reference>
<keyword evidence="7" id="KW-0999">Mitochondrion inner membrane</keyword>
<dbReference type="GO" id="GO:0005743">
    <property type="term" value="C:mitochondrial inner membrane"/>
    <property type="evidence" value="ECO:0007669"/>
    <property type="project" value="UniProtKB-SubCell"/>
</dbReference>
<evidence type="ECO:0000313" key="23">
    <source>
        <dbReference type="RefSeq" id="XP_011202129.1"/>
    </source>
</evidence>
<evidence type="ECO:0000256" key="9">
    <source>
        <dbReference type="ARBA" id="ARBA00022946"/>
    </source>
</evidence>
<evidence type="ECO:0000313" key="21">
    <source>
        <dbReference type="EMBL" id="JAC50760.1"/>
    </source>
</evidence>
<dbReference type="GO" id="GO:0048312">
    <property type="term" value="P:intracellular distribution of mitochondria"/>
    <property type="evidence" value="ECO:0007669"/>
    <property type="project" value="TreeGrafter"/>
</dbReference>
<dbReference type="GO" id="GO:0005525">
    <property type="term" value="F:GTP binding"/>
    <property type="evidence" value="ECO:0007669"/>
    <property type="project" value="UniProtKB-KW"/>
</dbReference>
<dbReference type="Proteomes" id="UP001652620">
    <property type="component" value="Chromosome 3"/>
</dbReference>
<evidence type="ECO:0000256" key="5">
    <source>
        <dbReference type="ARBA" id="ARBA00022703"/>
    </source>
</evidence>
<keyword evidence="12" id="KW-0446">Lipid-binding</keyword>
<dbReference type="InterPro" id="IPR001401">
    <property type="entry name" value="Dynamin_GTPase"/>
</dbReference>
<dbReference type="SMART" id="SM00053">
    <property type="entry name" value="DYNc"/>
    <property type="match status" value="1"/>
</dbReference>
<evidence type="ECO:0000256" key="6">
    <source>
        <dbReference type="ARBA" id="ARBA00022741"/>
    </source>
</evidence>
<dbReference type="Gene3D" id="3.40.50.300">
    <property type="entry name" value="P-loop containing nucleotide triphosphate hydrolases"/>
    <property type="match status" value="1"/>
</dbReference>
<evidence type="ECO:0000256" key="3">
    <source>
        <dbReference type="ARBA" id="ARBA00011980"/>
    </source>
</evidence>
<evidence type="ECO:0000256" key="16">
    <source>
        <dbReference type="ARBA" id="ARBA00023157"/>
    </source>
</evidence>
<dbReference type="InterPro" id="IPR030381">
    <property type="entry name" value="G_DYNAMIN_dom"/>
</dbReference>
<keyword evidence="11 19" id="KW-0175">Coiled coil</keyword>
<comment type="catalytic activity">
    <reaction evidence="18">
        <text>GTP + H2O = GDP + phosphate + H(+)</text>
        <dbReference type="Rhea" id="RHEA:19669"/>
        <dbReference type="ChEBI" id="CHEBI:15377"/>
        <dbReference type="ChEBI" id="CHEBI:15378"/>
        <dbReference type="ChEBI" id="CHEBI:37565"/>
        <dbReference type="ChEBI" id="CHEBI:43474"/>
        <dbReference type="ChEBI" id="CHEBI:58189"/>
        <dbReference type="EC" id="3.6.5.5"/>
    </reaction>
</comment>
<evidence type="ECO:0000256" key="14">
    <source>
        <dbReference type="ARBA" id="ARBA00023134"/>
    </source>
</evidence>
<evidence type="ECO:0000256" key="15">
    <source>
        <dbReference type="ARBA" id="ARBA00023136"/>
    </source>
</evidence>
<evidence type="ECO:0000256" key="8">
    <source>
        <dbReference type="ARBA" id="ARBA00022801"/>
    </source>
</evidence>
<dbReference type="GeneID" id="105225393"/>
<dbReference type="GO" id="GO:0005874">
    <property type="term" value="C:microtubule"/>
    <property type="evidence" value="ECO:0007669"/>
    <property type="project" value="TreeGrafter"/>
</dbReference>
<keyword evidence="13" id="KW-0496">Mitochondrion</keyword>
<evidence type="ECO:0000256" key="17">
    <source>
        <dbReference type="ARBA" id="ARBA00044791"/>
    </source>
</evidence>
<keyword evidence="16" id="KW-1015">Disulfide bond</keyword>
<dbReference type="Pfam" id="PF00350">
    <property type="entry name" value="Dynamin_N"/>
    <property type="match status" value="1"/>
</dbReference>
<keyword evidence="5" id="KW-0053">Apoptosis</keyword>
<organism evidence="21">
    <name type="scientific">Bactrocera dorsalis</name>
    <name type="common">Oriental fruit fly</name>
    <name type="synonym">Dacus dorsalis</name>
    <dbReference type="NCBI Taxonomy" id="27457"/>
    <lineage>
        <taxon>Eukaryota</taxon>
        <taxon>Metazoa</taxon>
        <taxon>Ecdysozoa</taxon>
        <taxon>Arthropoda</taxon>
        <taxon>Hexapoda</taxon>
        <taxon>Insecta</taxon>
        <taxon>Pterygota</taxon>
        <taxon>Neoptera</taxon>
        <taxon>Endopterygota</taxon>
        <taxon>Diptera</taxon>
        <taxon>Brachycera</taxon>
        <taxon>Muscomorpha</taxon>
        <taxon>Tephritoidea</taxon>
        <taxon>Tephritidae</taxon>
        <taxon>Bactrocera</taxon>
        <taxon>Bactrocera</taxon>
    </lineage>
</organism>
<dbReference type="InterPro" id="IPR027417">
    <property type="entry name" value="P-loop_NTPase"/>
</dbReference>
<evidence type="ECO:0000256" key="19">
    <source>
        <dbReference type="SAM" id="Coils"/>
    </source>
</evidence>
<dbReference type="GO" id="GO:0006897">
    <property type="term" value="P:endocytosis"/>
    <property type="evidence" value="ECO:0007669"/>
    <property type="project" value="TreeGrafter"/>
</dbReference>
<dbReference type="InterPro" id="IPR045817">
    <property type="entry name" value="OPA1_C"/>
</dbReference>
<dbReference type="AlphaFoldDB" id="A0A034W9G1"/>
<dbReference type="GO" id="GO:0000266">
    <property type="term" value="P:mitochondrial fission"/>
    <property type="evidence" value="ECO:0007669"/>
    <property type="project" value="TreeGrafter"/>
</dbReference>
<feature type="coiled-coil region" evidence="19">
    <location>
        <begin position="170"/>
        <end position="222"/>
    </location>
</feature>
<dbReference type="InterPro" id="IPR045063">
    <property type="entry name" value="Dynamin_N"/>
</dbReference>
<dbReference type="PRINTS" id="PR00195">
    <property type="entry name" value="DYNAMIN"/>
</dbReference>
<evidence type="ECO:0000256" key="7">
    <source>
        <dbReference type="ARBA" id="ARBA00022792"/>
    </source>
</evidence>
<keyword evidence="8" id="KW-0378">Hydrolase</keyword>
<comment type="subcellular location">
    <subcellularLocation>
        <location evidence="1">Mitochondrion inner membrane</location>
        <topology evidence="1">Single-pass membrane protein</topology>
    </subcellularLocation>
    <subcellularLocation>
        <location evidence="2">Mitochondrion intermembrane space</location>
    </subcellularLocation>
</comment>
<evidence type="ECO:0000256" key="4">
    <source>
        <dbReference type="ARBA" id="ARBA00022692"/>
    </source>
</evidence>
<dbReference type="GO" id="GO:0008017">
    <property type="term" value="F:microtubule binding"/>
    <property type="evidence" value="ECO:0007669"/>
    <property type="project" value="TreeGrafter"/>
</dbReference>
<protein>
    <recommendedName>
        <fullName evidence="17">Dynamin-like GTPase OPA1, mitochondrial</fullName>
        <ecNumber evidence="3">3.6.5.5</ecNumber>
    </recommendedName>
</protein>
<accession>A0A034W9G1</accession>
<feature type="coiled-coil region" evidence="19">
    <location>
        <begin position="864"/>
        <end position="891"/>
    </location>
</feature>
<dbReference type="GO" id="GO:0008289">
    <property type="term" value="F:lipid binding"/>
    <property type="evidence" value="ECO:0007669"/>
    <property type="project" value="UniProtKB-KW"/>
</dbReference>
<gene>
    <name evidence="21" type="primary">OPA1</name>
    <name evidence="23" type="synonym">LOC105225393</name>
</gene>
<evidence type="ECO:0000256" key="11">
    <source>
        <dbReference type="ARBA" id="ARBA00023054"/>
    </source>
</evidence>
<dbReference type="OrthoDB" id="415706at2759"/>